<reference evidence="2 3" key="1">
    <citation type="journal article" date="2004" name="Science">
        <title>The genome of the diatom Thalassiosira pseudonana: ecology, evolution, and metabolism.</title>
        <authorList>
            <person name="Armbrust E.V."/>
            <person name="Berges J.A."/>
            <person name="Bowler C."/>
            <person name="Green B.R."/>
            <person name="Martinez D."/>
            <person name="Putnam N.H."/>
            <person name="Zhou S."/>
            <person name="Allen A.E."/>
            <person name="Apt K.E."/>
            <person name="Bechner M."/>
            <person name="Brzezinski M.A."/>
            <person name="Chaal B.K."/>
            <person name="Chiovitti A."/>
            <person name="Davis A.K."/>
            <person name="Demarest M.S."/>
            <person name="Detter J.C."/>
            <person name="Glavina T."/>
            <person name="Goodstein D."/>
            <person name="Hadi M.Z."/>
            <person name="Hellsten U."/>
            <person name="Hildebrand M."/>
            <person name="Jenkins B.D."/>
            <person name="Jurka J."/>
            <person name="Kapitonov V.V."/>
            <person name="Kroger N."/>
            <person name="Lau W.W."/>
            <person name="Lane T.W."/>
            <person name="Larimer F.W."/>
            <person name="Lippmeier J.C."/>
            <person name="Lucas S."/>
            <person name="Medina M."/>
            <person name="Montsant A."/>
            <person name="Obornik M."/>
            <person name="Parker M.S."/>
            <person name="Palenik B."/>
            <person name="Pazour G.J."/>
            <person name="Richardson P.M."/>
            <person name="Rynearson T.A."/>
            <person name="Saito M.A."/>
            <person name="Schwartz D.C."/>
            <person name="Thamatrakoln K."/>
            <person name="Valentin K."/>
            <person name="Vardi A."/>
            <person name="Wilkerson F.P."/>
            <person name="Rokhsar D.S."/>
        </authorList>
    </citation>
    <scope>NUCLEOTIDE SEQUENCE [LARGE SCALE GENOMIC DNA]</scope>
    <source>
        <strain evidence="2 3">CCMP1335</strain>
    </source>
</reference>
<dbReference type="Proteomes" id="UP000001449">
    <property type="component" value="Chromosome 12"/>
</dbReference>
<protein>
    <submittedName>
        <fullName evidence="2">Uncharacterized protein</fullName>
    </submittedName>
</protein>
<feature type="region of interest" description="Disordered" evidence="1">
    <location>
        <begin position="1"/>
        <end position="67"/>
    </location>
</feature>
<proteinExistence type="predicted"/>
<accession>B8CA29</accession>
<evidence type="ECO:0000256" key="1">
    <source>
        <dbReference type="SAM" id="MobiDB-lite"/>
    </source>
</evidence>
<feature type="compositionally biased region" description="Low complexity" evidence="1">
    <location>
        <begin position="53"/>
        <end position="62"/>
    </location>
</feature>
<sequence length="118" mass="13216">MVRMHHTNMSPEMIEEPHHQQGQDIRRKEGGNANHLHVNAEGLDQALSRRRSSGSSSSSSRRITIENGSLKTGYNELEEIDDWKPSAADRIGTSVSSFDRGVDTLSEVVESTMNVRQR</sequence>
<dbReference type="PaxDb" id="35128-Thaps8994"/>
<evidence type="ECO:0000313" key="3">
    <source>
        <dbReference type="Proteomes" id="UP000001449"/>
    </source>
</evidence>
<dbReference type="InParanoid" id="B8CA29"/>
<organism evidence="2 3">
    <name type="scientific">Thalassiosira pseudonana</name>
    <name type="common">Marine diatom</name>
    <name type="synonym">Cyclotella nana</name>
    <dbReference type="NCBI Taxonomy" id="35128"/>
    <lineage>
        <taxon>Eukaryota</taxon>
        <taxon>Sar</taxon>
        <taxon>Stramenopiles</taxon>
        <taxon>Ochrophyta</taxon>
        <taxon>Bacillariophyta</taxon>
        <taxon>Coscinodiscophyceae</taxon>
        <taxon>Thalassiosirophycidae</taxon>
        <taxon>Thalassiosirales</taxon>
        <taxon>Thalassiosiraceae</taxon>
        <taxon>Thalassiosira</taxon>
    </lineage>
</organism>
<name>B8CA29_THAPS</name>
<dbReference type="KEGG" id="tps:THAPSDRAFT_8994"/>
<evidence type="ECO:0000313" key="2">
    <source>
        <dbReference type="EMBL" id="EED89433.1"/>
    </source>
</evidence>
<keyword evidence="3" id="KW-1185">Reference proteome</keyword>
<dbReference type="AlphaFoldDB" id="B8CA29"/>
<gene>
    <name evidence="2" type="ORF">THAPSDRAFT_8994</name>
</gene>
<reference evidence="2 3" key="2">
    <citation type="journal article" date="2008" name="Nature">
        <title>The Phaeodactylum genome reveals the evolutionary history of diatom genomes.</title>
        <authorList>
            <person name="Bowler C."/>
            <person name="Allen A.E."/>
            <person name="Badger J.H."/>
            <person name="Grimwood J."/>
            <person name="Jabbari K."/>
            <person name="Kuo A."/>
            <person name="Maheswari U."/>
            <person name="Martens C."/>
            <person name="Maumus F."/>
            <person name="Otillar R.P."/>
            <person name="Rayko E."/>
            <person name="Salamov A."/>
            <person name="Vandepoele K."/>
            <person name="Beszteri B."/>
            <person name="Gruber A."/>
            <person name="Heijde M."/>
            <person name="Katinka M."/>
            <person name="Mock T."/>
            <person name="Valentin K."/>
            <person name="Verret F."/>
            <person name="Berges J.A."/>
            <person name="Brownlee C."/>
            <person name="Cadoret J.P."/>
            <person name="Chiovitti A."/>
            <person name="Choi C.J."/>
            <person name="Coesel S."/>
            <person name="De Martino A."/>
            <person name="Detter J.C."/>
            <person name="Durkin C."/>
            <person name="Falciatore A."/>
            <person name="Fournet J."/>
            <person name="Haruta M."/>
            <person name="Huysman M.J."/>
            <person name="Jenkins B.D."/>
            <person name="Jiroutova K."/>
            <person name="Jorgensen R.E."/>
            <person name="Joubert Y."/>
            <person name="Kaplan A."/>
            <person name="Kroger N."/>
            <person name="Kroth P.G."/>
            <person name="La Roche J."/>
            <person name="Lindquist E."/>
            <person name="Lommer M."/>
            <person name="Martin-Jezequel V."/>
            <person name="Lopez P.J."/>
            <person name="Lucas S."/>
            <person name="Mangogna M."/>
            <person name="McGinnis K."/>
            <person name="Medlin L.K."/>
            <person name="Montsant A."/>
            <person name="Oudot-Le Secq M.P."/>
            <person name="Napoli C."/>
            <person name="Obornik M."/>
            <person name="Parker M.S."/>
            <person name="Petit J.L."/>
            <person name="Porcel B.M."/>
            <person name="Poulsen N."/>
            <person name="Robison M."/>
            <person name="Rychlewski L."/>
            <person name="Rynearson T.A."/>
            <person name="Schmutz J."/>
            <person name="Shapiro H."/>
            <person name="Siaut M."/>
            <person name="Stanley M."/>
            <person name="Sussman M.R."/>
            <person name="Taylor A.R."/>
            <person name="Vardi A."/>
            <person name="von Dassow P."/>
            <person name="Vyverman W."/>
            <person name="Willis A."/>
            <person name="Wyrwicz L.S."/>
            <person name="Rokhsar D.S."/>
            <person name="Weissenbach J."/>
            <person name="Armbrust E.V."/>
            <person name="Green B.R."/>
            <person name="Van de Peer Y."/>
            <person name="Grigoriev I.V."/>
        </authorList>
    </citation>
    <scope>NUCLEOTIDE SEQUENCE [LARGE SCALE GENOMIC DNA]</scope>
    <source>
        <strain evidence="2 3">CCMP1335</strain>
    </source>
</reference>
<feature type="compositionally biased region" description="Basic and acidic residues" evidence="1">
    <location>
        <begin position="15"/>
        <end position="30"/>
    </location>
</feature>
<dbReference type="RefSeq" id="XP_002292972.1">
    <property type="nucleotide sequence ID" value="XM_002292936.1"/>
</dbReference>
<dbReference type="HOGENOM" id="CLU_2077814_0_0_1"/>
<dbReference type="EMBL" id="CM000647">
    <property type="protein sequence ID" value="EED89433.1"/>
    <property type="molecule type" value="Genomic_DNA"/>
</dbReference>
<dbReference type="GeneID" id="7449386"/>